<evidence type="ECO:0000313" key="2">
    <source>
        <dbReference type="Proteomes" id="UP000095517"/>
    </source>
</evidence>
<proteinExistence type="predicted"/>
<protein>
    <submittedName>
        <fullName evidence="1">Protein of uncharacterized function (DUF1703)./Predicted AAA-ATPase</fullName>
    </submittedName>
</protein>
<gene>
    <name evidence="1" type="ORF">ERS852397_01957</name>
</gene>
<sequence length="64" mass="7650">MLTYYSTTSPFNHSVDELTEIMKPWYDNYCFAEERCGETTMYNSNMVLYFVKNYIQRGKAPGIW</sequence>
<accession>A0A174EVZ5</accession>
<evidence type="ECO:0000313" key="1">
    <source>
        <dbReference type="EMBL" id="CUO40848.1"/>
    </source>
</evidence>
<reference evidence="1 2" key="1">
    <citation type="submission" date="2015-09" db="EMBL/GenBank/DDBJ databases">
        <authorList>
            <consortium name="Pathogen Informatics"/>
        </authorList>
    </citation>
    <scope>NUCLEOTIDE SEQUENCE [LARGE SCALE GENOMIC DNA]</scope>
    <source>
        <strain evidence="1 2">2789STDY5608840</strain>
    </source>
</reference>
<dbReference type="STRING" id="338188.ERS852397_01957"/>
<dbReference type="AlphaFoldDB" id="A0A174EVZ5"/>
<name>A0A174EVZ5_9BACE</name>
<dbReference type="Proteomes" id="UP000095517">
    <property type="component" value="Unassembled WGS sequence"/>
</dbReference>
<organism evidence="1 2">
    <name type="scientific">Bacteroides finegoldii</name>
    <dbReference type="NCBI Taxonomy" id="338188"/>
    <lineage>
        <taxon>Bacteria</taxon>
        <taxon>Pseudomonadati</taxon>
        <taxon>Bacteroidota</taxon>
        <taxon>Bacteroidia</taxon>
        <taxon>Bacteroidales</taxon>
        <taxon>Bacteroidaceae</taxon>
        <taxon>Bacteroides</taxon>
    </lineage>
</organism>
<dbReference type="EMBL" id="CYZH01000009">
    <property type="protein sequence ID" value="CUO40848.1"/>
    <property type="molecule type" value="Genomic_DNA"/>
</dbReference>